<reference evidence="2" key="2">
    <citation type="submission" date="2023-06" db="EMBL/GenBank/DDBJ databases">
        <authorList>
            <consortium name="Lawrence Berkeley National Laboratory"/>
            <person name="Haridas S."/>
            <person name="Hensen N."/>
            <person name="Bonometti L."/>
            <person name="Westerberg I."/>
            <person name="Brannstrom I.O."/>
            <person name="Guillou S."/>
            <person name="Cros-Aarteil S."/>
            <person name="Calhoun S."/>
            <person name="Kuo A."/>
            <person name="Mondo S."/>
            <person name="Pangilinan J."/>
            <person name="Riley R."/>
            <person name="Labutti K."/>
            <person name="Andreopoulos B."/>
            <person name="Lipzen A."/>
            <person name="Chen C."/>
            <person name="Yanf M."/>
            <person name="Daum C."/>
            <person name="Ng V."/>
            <person name="Clum A."/>
            <person name="Steindorff A."/>
            <person name="Ohm R."/>
            <person name="Martin F."/>
            <person name="Silar P."/>
            <person name="Natvig D."/>
            <person name="Lalanne C."/>
            <person name="Gautier V."/>
            <person name="Ament-Velasquez S.L."/>
            <person name="Kruys A."/>
            <person name="Hutchinson M.I."/>
            <person name="Powell A.J."/>
            <person name="Barry K."/>
            <person name="Miller A.N."/>
            <person name="Grigoriev I.V."/>
            <person name="Debuchy R."/>
            <person name="Gladieux P."/>
            <person name="Thoren M.H."/>
            <person name="Johannesson H."/>
        </authorList>
    </citation>
    <scope>NUCLEOTIDE SEQUENCE</scope>
    <source>
        <strain evidence="2">CBS 118394</strain>
    </source>
</reference>
<evidence type="ECO:0000256" key="1">
    <source>
        <dbReference type="SAM" id="Phobius"/>
    </source>
</evidence>
<keyword evidence="1" id="KW-0472">Membrane</keyword>
<accession>A0AAE0M2A3</accession>
<dbReference type="EMBL" id="JAUEDM010000005">
    <property type="protein sequence ID" value="KAK3316188.1"/>
    <property type="molecule type" value="Genomic_DNA"/>
</dbReference>
<dbReference type="Gene3D" id="3.40.50.11350">
    <property type="match status" value="1"/>
</dbReference>
<keyword evidence="1" id="KW-0812">Transmembrane</keyword>
<dbReference type="AlphaFoldDB" id="A0AAE0M2A3"/>
<protein>
    <recommendedName>
        <fullName evidence="4">Alternative oxidase</fullName>
    </recommendedName>
</protein>
<evidence type="ECO:0008006" key="4">
    <source>
        <dbReference type="Google" id="ProtNLM"/>
    </source>
</evidence>
<proteinExistence type="predicted"/>
<keyword evidence="1" id="KW-1133">Transmembrane helix</keyword>
<gene>
    <name evidence="2" type="ORF">B0H66DRAFT_284381</name>
</gene>
<feature type="transmembrane region" description="Helical" evidence="1">
    <location>
        <begin position="52"/>
        <end position="74"/>
    </location>
</feature>
<reference evidence="2" key="1">
    <citation type="journal article" date="2023" name="Mol. Phylogenet. Evol.">
        <title>Genome-scale phylogeny and comparative genomics of the fungal order Sordariales.</title>
        <authorList>
            <person name="Hensen N."/>
            <person name="Bonometti L."/>
            <person name="Westerberg I."/>
            <person name="Brannstrom I.O."/>
            <person name="Guillou S."/>
            <person name="Cros-Aarteil S."/>
            <person name="Calhoun S."/>
            <person name="Haridas S."/>
            <person name="Kuo A."/>
            <person name="Mondo S."/>
            <person name="Pangilinan J."/>
            <person name="Riley R."/>
            <person name="LaButti K."/>
            <person name="Andreopoulos B."/>
            <person name="Lipzen A."/>
            <person name="Chen C."/>
            <person name="Yan M."/>
            <person name="Daum C."/>
            <person name="Ng V."/>
            <person name="Clum A."/>
            <person name="Steindorff A."/>
            <person name="Ohm R.A."/>
            <person name="Martin F."/>
            <person name="Silar P."/>
            <person name="Natvig D.O."/>
            <person name="Lalanne C."/>
            <person name="Gautier V."/>
            <person name="Ament-Velasquez S.L."/>
            <person name="Kruys A."/>
            <person name="Hutchinson M.I."/>
            <person name="Powell A.J."/>
            <person name="Barry K."/>
            <person name="Miller A.N."/>
            <person name="Grigoriev I.V."/>
            <person name="Debuchy R."/>
            <person name="Gladieux P."/>
            <person name="Hiltunen Thoren M."/>
            <person name="Johannesson H."/>
        </authorList>
    </citation>
    <scope>NUCLEOTIDE SEQUENCE</scope>
    <source>
        <strain evidence="2">CBS 118394</strain>
    </source>
</reference>
<comment type="caution">
    <text evidence="2">The sequence shown here is derived from an EMBL/GenBank/DDBJ whole genome shotgun (WGS) entry which is preliminary data.</text>
</comment>
<evidence type="ECO:0000313" key="3">
    <source>
        <dbReference type="Proteomes" id="UP001283341"/>
    </source>
</evidence>
<name>A0AAE0M2A3_9PEZI</name>
<dbReference type="CDD" id="cd11296">
    <property type="entry name" value="O-FucT_like"/>
    <property type="match status" value="1"/>
</dbReference>
<dbReference type="Proteomes" id="UP001283341">
    <property type="component" value="Unassembled WGS sequence"/>
</dbReference>
<organism evidence="2 3">
    <name type="scientific">Apodospora peruviana</name>
    <dbReference type="NCBI Taxonomy" id="516989"/>
    <lineage>
        <taxon>Eukaryota</taxon>
        <taxon>Fungi</taxon>
        <taxon>Dikarya</taxon>
        <taxon>Ascomycota</taxon>
        <taxon>Pezizomycotina</taxon>
        <taxon>Sordariomycetes</taxon>
        <taxon>Sordariomycetidae</taxon>
        <taxon>Sordariales</taxon>
        <taxon>Lasiosphaeriaceae</taxon>
        <taxon>Apodospora</taxon>
    </lineage>
</organism>
<evidence type="ECO:0000313" key="2">
    <source>
        <dbReference type="EMBL" id="KAK3316188.1"/>
    </source>
</evidence>
<keyword evidence="3" id="KW-1185">Reference proteome</keyword>
<sequence length="517" mass="57582">MSSTLMRWIVAAYDSVPRQQPFLSARYESLAQSDSLLSIKTRRRFRVPRCRVIFASYYHLVAALSGVFLLFVVYTRGGGVSSFNAASSASSSNRAAMSKNDFIAAVVRNPVEGLVDLGPIQQKCNETKFQDGLVWQCAPVNGGIGNVVNMVLNCVRYALEAGATTLILPRISIRADNLIDLGTKDQSAEMSYLLDADYFLESWKLACPQMRALVSESGVNASSKADLSPDRVKSFQRRKYLIVDPTGWREAFDEWMVTKEKSVFEHMSKEKPVRVWQNLAFAQWNRLAHSPEFANSFPRLFRHLPQARRLAASALWSLEKKMPGGGRSVVIVADNILLVSPESQSQDSIVNSLGPDRLASAGFFGAHLRVAADAAKAGWPGYEAQAPFYIREAKAQNLTSVYLATGSAENRDRFRQDAATQGLDTHVKEDLLDEEELAELRKLTWDQQALVDFEVLMHSAMFSGFVRSSYSWALALRRGTLLEAGSPEWSKDEHEYRDSLSAIVGRYGSINPEGLWP</sequence>